<dbReference type="PANTHER" id="PTHR46348">
    <property type="entry name" value="DELETED IN LUNG AND ESOPHAGEAL CANCER PROTEIN 1"/>
    <property type="match status" value="1"/>
</dbReference>
<evidence type="ECO:0000256" key="1">
    <source>
        <dbReference type="SAM" id="MobiDB-lite"/>
    </source>
</evidence>
<dbReference type="GO" id="GO:0005929">
    <property type="term" value="C:cilium"/>
    <property type="evidence" value="ECO:0007669"/>
    <property type="project" value="TreeGrafter"/>
</dbReference>
<feature type="region of interest" description="Disordered" evidence="1">
    <location>
        <begin position="784"/>
        <end position="814"/>
    </location>
</feature>
<gene>
    <name evidence="2" type="ORF">TPC1_12190</name>
</gene>
<reference evidence="2" key="1">
    <citation type="submission" date="2015-07" db="EMBL/GenBank/DDBJ databases">
        <title>Adaptation to a free-living lifestyle via gene acquisitions in the diplomonad Trepomonas sp. PC1.</title>
        <authorList>
            <person name="Xu F."/>
            <person name="Jerlstrom-Hultqvist J."/>
            <person name="Kolisko M."/>
            <person name="Simpson A.G.B."/>
            <person name="Roger A.J."/>
            <person name="Svard S.G."/>
            <person name="Andersson J.O."/>
        </authorList>
    </citation>
    <scope>NUCLEOTIDE SEQUENCE</scope>
    <source>
        <strain evidence="2">PC1</strain>
    </source>
</reference>
<dbReference type="GO" id="GO:0005737">
    <property type="term" value="C:cytoplasm"/>
    <property type="evidence" value="ECO:0007669"/>
    <property type="project" value="TreeGrafter"/>
</dbReference>
<accession>A0A146KDY4</accession>
<sequence>LDNIIQQIQDKKKVEQKDLMKPPPPNVFKDTKARINYKASQPIIEKPKTVKLKPITKKSTINYFDPSAVLNTDQQQQEKKLASRLANIGTCKESVKDLDQNLIISAQKIVFNKFTPGETVTKMFKITNPCRTSRHLFIQPPEKPFHTEVVNQSMKPGQILSIKLKFSPENYSKIETSLLIKSENMTQQIHVIAMNEPCQFQINSIVLDQQVINADITQSNLEEHTKINIQLPEMIRTYQQKHELILMIENNNLSTEPQKQSRYGQKQQDLRVDNPIHVSKVELLGSKMLFEVDKDQCTLCDFGDEPEIIEHPLTKLQLYYNLEKMYGLNDFYPAKKRMVGDVEYDFIVQQRGIICFKLQFDDNLKETDENVLKIYTAENHLIEISLKGKINEGFMKLTTLNSPIDGPEAPINLESEKFLEIYQHKKLPNERLIPIQVDLNVEAQEEKVQKIQLQIDGIDERCVKVFLRKFNSVLMLGYISDDYSQIISQDNFQVLKVEILDKTLTIEIKFRYELENLVDRCQSVQAVLDVAYMQNSDIFTLFRFILEIKPIQQPKIIHILNNENQKELELQQQQETEQKPTDYLLITEPAIDLGVITVQNGASFKFELKNCSKTTFIPFVVSPNIHCENNTMTSNPGQKGVAFTWKRYEDQVQAEIPLPDVMDVLGSNKKWKQLQEQAKIGFPEQFQSQKQNISVKPLGECHDFTVPLLSSRSRQPEKKKVFLIEPIQVFPECGILGPQQSTFINVKVAPVTVGNIEAFIVINTPSTQYYETVHKRICEQYNPPISRQPSTLTSARSDRTSFKQLPATKTAQRDTSKLRTVIDQNLQKTIPKAEMSRLFGTFTEHPYIEGGFLSERDVCCRLYGSVSIPQVNFEQKEYATKTDQMKPIQVVVQNQGKTEVDCEIFVLKGDCKIILQQDLPEDFGALALQQWAKYGKFNNKQTILVKAQENIVVHVLPGEEDSILVARKKLKTFGNMAQFLDRNLIDNEENVVVAGCRVSKRLLPLKPFIFLNQDPKTKYIIVAPCSRNMIPLRISTRPYQPVQVDFTIVNPASSQFLCEIQAGRDLIAPSVIKIPPQTKLVASFAVNPDHSGEMETFITFHDCNMRIIADAQGPDIIVKCAAIRDYQKLYSAQGMVLMDKKSTQVGNWEALIFKIPGQLQFSKMTDSDYIPESEMYNDEQVQQITNQPPILGDPINFCALRSESSFKKIIESLPYIKLENAGSTSSKPINLTVENPTGTQITLQPQCVPLSRKFVTLSLNKNYDRFSLQQGGLLSQTLELQSEHFFVTPLKQEIAKNGAAVIQVKAQNMNDYQNYEALLQCQGLFVKLLCQREKPIVKLCDGLVNLQLEGFYNESKEFSLELVSQTDSELTIDLEVAPPFSLLQQQFVLTANERRKFSVQLKAKDVFEYIQYKNQKQKKTIDQIIETQLQTRNLTSTLKMKFSNLVQEYPINLKLKATAIYPEYFLLQFKPTFKNKEHILIKRLENPTNMTCKFTIKHVPIGDVLQQRTHLFQLSELENMKSISNENRDLQSKLTLDLIDSAKSTFVDLEKVFYDSIQDAIIVDNPELFGFNILEGEIGPNDDKKPYQFLDLQVRFQPSGDVYDMTRDQQKQIQYQSFFYMIVEHGQGGWIRCKGSLNREVKDI</sequence>
<protein>
    <submittedName>
        <fullName evidence="2">Uncharacterized protein</fullName>
    </submittedName>
</protein>
<dbReference type="Gene3D" id="2.60.40.10">
    <property type="entry name" value="Immunoglobulins"/>
    <property type="match status" value="1"/>
</dbReference>
<feature type="region of interest" description="Disordered" evidence="1">
    <location>
        <begin position="10"/>
        <end position="29"/>
    </location>
</feature>
<name>A0A146KDY4_9EUKA</name>
<dbReference type="InterPro" id="IPR013783">
    <property type="entry name" value="Ig-like_fold"/>
</dbReference>
<proteinExistence type="predicted"/>
<organism evidence="2">
    <name type="scientific">Trepomonas sp. PC1</name>
    <dbReference type="NCBI Taxonomy" id="1076344"/>
    <lineage>
        <taxon>Eukaryota</taxon>
        <taxon>Metamonada</taxon>
        <taxon>Diplomonadida</taxon>
        <taxon>Hexamitidae</taxon>
        <taxon>Hexamitinae</taxon>
        <taxon>Trepomonas</taxon>
    </lineage>
</organism>
<feature type="non-terminal residue" evidence="2">
    <location>
        <position position="1"/>
    </location>
</feature>
<dbReference type="GO" id="GO:0015631">
    <property type="term" value="F:tubulin binding"/>
    <property type="evidence" value="ECO:0007669"/>
    <property type="project" value="TreeGrafter"/>
</dbReference>
<dbReference type="EMBL" id="GDID01001644">
    <property type="protein sequence ID" value="JAP94962.1"/>
    <property type="molecule type" value="Transcribed_RNA"/>
</dbReference>
<dbReference type="PANTHER" id="PTHR46348:SF1">
    <property type="entry name" value="DELETED IN LUNG AND ESOPHAGEAL CANCER PROTEIN 1"/>
    <property type="match status" value="1"/>
</dbReference>
<dbReference type="GO" id="GO:0008285">
    <property type="term" value="P:negative regulation of cell population proliferation"/>
    <property type="evidence" value="ECO:0007669"/>
    <property type="project" value="InterPro"/>
</dbReference>
<feature type="compositionally biased region" description="Polar residues" evidence="1">
    <location>
        <begin position="784"/>
        <end position="795"/>
    </location>
</feature>
<evidence type="ECO:0000313" key="2">
    <source>
        <dbReference type="EMBL" id="JAP94962.1"/>
    </source>
</evidence>
<dbReference type="InterPro" id="IPR033304">
    <property type="entry name" value="DLEC1"/>
</dbReference>
<feature type="compositionally biased region" description="Basic and acidic residues" evidence="1">
    <location>
        <begin position="10"/>
        <end position="20"/>
    </location>
</feature>